<dbReference type="RefSeq" id="WP_012163318.1">
    <property type="nucleotide sequence ID" value="NC_009925.1"/>
</dbReference>
<name>B0CAE6_ACAM1</name>
<dbReference type="EMBL" id="CP000828">
    <property type="protein sequence ID" value="ABW27881.1"/>
    <property type="molecule type" value="Genomic_DNA"/>
</dbReference>
<protein>
    <recommendedName>
        <fullName evidence="3">Sigma-70 family RNA polymerase sigma factor</fullName>
    </recommendedName>
</protein>
<dbReference type="KEGG" id="amr:AM1_2882"/>
<keyword evidence="2" id="KW-1185">Reference proteome</keyword>
<evidence type="ECO:0000313" key="1">
    <source>
        <dbReference type="EMBL" id="ABW27881.1"/>
    </source>
</evidence>
<dbReference type="STRING" id="329726.AM1_2882"/>
<dbReference type="Proteomes" id="UP000000268">
    <property type="component" value="Chromosome"/>
</dbReference>
<sequence length="207" mass="24099">MIPNHLVNQWITKAFQRYLEDTERQIYLTRILSVLTQSDQLWSEDSPLYDEALQQTLSQFCLDFNTSNLDVQAYGEWSQLVQSFNRDLQQQLRCLQATQDENRLEREDFSSRKDSMKVVSSLTMQIYEWVKSDIKGELRATHLANYPAANCQTLIERRLPPEQSWEEIAADLGLSVPVISGFYQQECLPRLRRCAMSKNALARPKAC</sequence>
<organism evidence="1 2">
    <name type="scientific">Acaryochloris marina (strain MBIC 11017)</name>
    <dbReference type="NCBI Taxonomy" id="329726"/>
    <lineage>
        <taxon>Bacteria</taxon>
        <taxon>Bacillati</taxon>
        <taxon>Cyanobacteriota</taxon>
        <taxon>Cyanophyceae</taxon>
        <taxon>Acaryochloridales</taxon>
        <taxon>Acaryochloridaceae</taxon>
        <taxon>Acaryochloris</taxon>
    </lineage>
</organism>
<dbReference type="AlphaFoldDB" id="B0CAE6"/>
<dbReference type="HOGENOM" id="CLU_077415_2_0_3"/>
<evidence type="ECO:0000313" key="2">
    <source>
        <dbReference type="Proteomes" id="UP000000268"/>
    </source>
</evidence>
<dbReference type="OrthoDB" id="3242975at2"/>
<proteinExistence type="predicted"/>
<evidence type="ECO:0008006" key="3">
    <source>
        <dbReference type="Google" id="ProtNLM"/>
    </source>
</evidence>
<gene>
    <name evidence="1" type="ordered locus">AM1_2882</name>
</gene>
<reference evidence="1 2" key="1">
    <citation type="journal article" date="2008" name="Proc. Natl. Acad. Sci. U.S.A.">
        <title>Niche adaptation and genome expansion in the chlorophyll d-producing cyanobacterium Acaryochloris marina.</title>
        <authorList>
            <person name="Swingley W.D."/>
            <person name="Chen M."/>
            <person name="Cheung P.C."/>
            <person name="Conrad A.L."/>
            <person name="Dejesa L.C."/>
            <person name="Hao J."/>
            <person name="Honchak B.M."/>
            <person name="Karbach L.E."/>
            <person name="Kurdoglu A."/>
            <person name="Lahiri S."/>
            <person name="Mastrian S.D."/>
            <person name="Miyashita H."/>
            <person name="Page L."/>
            <person name="Ramakrishna P."/>
            <person name="Satoh S."/>
            <person name="Sattley W.M."/>
            <person name="Shimada Y."/>
            <person name="Taylor H.L."/>
            <person name="Tomo T."/>
            <person name="Tsuchiya T."/>
            <person name="Wang Z.T."/>
            <person name="Raymond J."/>
            <person name="Mimuro M."/>
            <person name="Blankenship R.E."/>
            <person name="Touchman J.W."/>
        </authorList>
    </citation>
    <scope>NUCLEOTIDE SEQUENCE [LARGE SCALE GENOMIC DNA]</scope>
    <source>
        <strain evidence="2">MBIC 11017</strain>
    </source>
</reference>
<accession>B0CAE6</accession>